<dbReference type="AlphaFoldDB" id="A0A0C2Z9Q2"/>
<name>A0A0C2Z9Q2_HEBCY</name>
<organism evidence="2 3">
    <name type="scientific">Hebeloma cylindrosporum</name>
    <dbReference type="NCBI Taxonomy" id="76867"/>
    <lineage>
        <taxon>Eukaryota</taxon>
        <taxon>Fungi</taxon>
        <taxon>Dikarya</taxon>
        <taxon>Basidiomycota</taxon>
        <taxon>Agaricomycotina</taxon>
        <taxon>Agaricomycetes</taxon>
        <taxon>Agaricomycetidae</taxon>
        <taxon>Agaricales</taxon>
        <taxon>Agaricineae</taxon>
        <taxon>Hymenogastraceae</taxon>
        <taxon>Hebeloma</taxon>
    </lineage>
</organism>
<dbReference type="HOGENOM" id="CLU_2413488_0_0_1"/>
<reference evidence="3" key="2">
    <citation type="submission" date="2015-01" db="EMBL/GenBank/DDBJ databases">
        <title>Evolutionary Origins and Diversification of the Mycorrhizal Mutualists.</title>
        <authorList>
            <consortium name="DOE Joint Genome Institute"/>
            <consortium name="Mycorrhizal Genomics Consortium"/>
            <person name="Kohler A."/>
            <person name="Kuo A."/>
            <person name="Nagy L.G."/>
            <person name="Floudas D."/>
            <person name="Copeland A."/>
            <person name="Barry K.W."/>
            <person name="Cichocki N."/>
            <person name="Veneault-Fourrey C."/>
            <person name="LaButti K."/>
            <person name="Lindquist E.A."/>
            <person name="Lipzen A."/>
            <person name="Lundell T."/>
            <person name="Morin E."/>
            <person name="Murat C."/>
            <person name="Riley R."/>
            <person name="Ohm R."/>
            <person name="Sun H."/>
            <person name="Tunlid A."/>
            <person name="Henrissat B."/>
            <person name="Grigoriev I.V."/>
            <person name="Hibbett D.S."/>
            <person name="Martin F."/>
        </authorList>
    </citation>
    <scope>NUCLEOTIDE SEQUENCE [LARGE SCALE GENOMIC DNA]</scope>
    <source>
        <strain evidence="3">h7</strain>
    </source>
</reference>
<evidence type="ECO:0000313" key="2">
    <source>
        <dbReference type="EMBL" id="KIM49877.1"/>
    </source>
</evidence>
<evidence type="ECO:0000256" key="1">
    <source>
        <dbReference type="SAM" id="MobiDB-lite"/>
    </source>
</evidence>
<gene>
    <name evidence="2" type="ORF">M413DRAFT_439009</name>
</gene>
<dbReference type="Proteomes" id="UP000053424">
    <property type="component" value="Unassembled WGS sequence"/>
</dbReference>
<protein>
    <submittedName>
        <fullName evidence="2">Uncharacterized protein</fullName>
    </submittedName>
</protein>
<sequence>MVHLYDFRTDSIQWYAASKKFCEPDTWAYMSGYMQDYTPRDSWTSNTWDTVLQPAYRWVPETMGGYVGANQSAKSHKNGTLGPRKIQKDPHC</sequence>
<feature type="region of interest" description="Disordered" evidence="1">
    <location>
        <begin position="69"/>
        <end position="92"/>
    </location>
</feature>
<accession>A0A0C2Z9Q2</accession>
<evidence type="ECO:0000313" key="3">
    <source>
        <dbReference type="Proteomes" id="UP000053424"/>
    </source>
</evidence>
<reference evidence="2 3" key="1">
    <citation type="submission" date="2014-04" db="EMBL/GenBank/DDBJ databases">
        <authorList>
            <consortium name="DOE Joint Genome Institute"/>
            <person name="Kuo A."/>
            <person name="Gay G."/>
            <person name="Dore J."/>
            <person name="Kohler A."/>
            <person name="Nagy L.G."/>
            <person name="Floudas D."/>
            <person name="Copeland A."/>
            <person name="Barry K.W."/>
            <person name="Cichocki N."/>
            <person name="Veneault-Fourrey C."/>
            <person name="LaButti K."/>
            <person name="Lindquist E.A."/>
            <person name="Lipzen A."/>
            <person name="Lundell T."/>
            <person name="Morin E."/>
            <person name="Murat C."/>
            <person name="Sun H."/>
            <person name="Tunlid A."/>
            <person name="Henrissat B."/>
            <person name="Grigoriev I.V."/>
            <person name="Hibbett D.S."/>
            <person name="Martin F."/>
            <person name="Nordberg H.P."/>
            <person name="Cantor M.N."/>
            <person name="Hua S.X."/>
        </authorList>
    </citation>
    <scope>NUCLEOTIDE SEQUENCE [LARGE SCALE GENOMIC DNA]</scope>
    <source>
        <strain evidence="3">h7</strain>
    </source>
</reference>
<proteinExistence type="predicted"/>
<dbReference type="EMBL" id="KN831768">
    <property type="protein sequence ID" value="KIM49877.1"/>
    <property type="molecule type" value="Genomic_DNA"/>
</dbReference>
<keyword evidence="3" id="KW-1185">Reference proteome</keyword>